<feature type="domain" description="HTH cro/C1-type" evidence="1">
    <location>
        <begin position="20"/>
        <end position="73"/>
    </location>
</feature>
<dbReference type="Gene3D" id="1.25.40.10">
    <property type="entry name" value="Tetratricopeptide repeat domain"/>
    <property type="match status" value="2"/>
</dbReference>
<dbReference type="SUPFAM" id="SSF47413">
    <property type="entry name" value="lambda repressor-like DNA-binding domains"/>
    <property type="match status" value="1"/>
</dbReference>
<keyword evidence="3" id="KW-1185">Reference proteome</keyword>
<name>A0A919MF79_9ACTN</name>
<dbReference type="Gene3D" id="1.10.260.40">
    <property type="entry name" value="lambda repressor-like DNA-binding domains"/>
    <property type="match status" value="1"/>
</dbReference>
<dbReference type="SMART" id="SM00530">
    <property type="entry name" value="HTH_XRE"/>
    <property type="match status" value="1"/>
</dbReference>
<organism evidence="2 3">
    <name type="scientific">Actinoplanes nipponensis</name>
    <dbReference type="NCBI Taxonomy" id="135950"/>
    <lineage>
        <taxon>Bacteria</taxon>
        <taxon>Bacillati</taxon>
        <taxon>Actinomycetota</taxon>
        <taxon>Actinomycetes</taxon>
        <taxon>Micromonosporales</taxon>
        <taxon>Micromonosporaceae</taxon>
        <taxon>Actinoplanes</taxon>
    </lineage>
</organism>
<gene>
    <name evidence="2" type="ORF">Ani05nite_07730</name>
</gene>
<dbReference type="EMBL" id="BOMQ01000008">
    <property type="protein sequence ID" value="GIE47239.1"/>
    <property type="molecule type" value="Genomic_DNA"/>
</dbReference>
<evidence type="ECO:0000313" key="3">
    <source>
        <dbReference type="Proteomes" id="UP000647172"/>
    </source>
</evidence>
<comment type="caution">
    <text evidence="2">The sequence shown here is derived from an EMBL/GenBank/DDBJ whole genome shotgun (WGS) entry which is preliminary data.</text>
</comment>
<dbReference type="InterPro" id="IPR010982">
    <property type="entry name" value="Lambda_DNA-bd_dom_sf"/>
</dbReference>
<dbReference type="SUPFAM" id="SSF48452">
    <property type="entry name" value="TPR-like"/>
    <property type="match status" value="2"/>
</dbReference>
<dbReference type="Pfam" id="PF13374">
    <property type="entry name" value="TPR_10"/>
    <property type="match status" value="1"/>
</dbReference>
<proteinExistence type="predicted"/>
<dbReference type="GO" id="GO:0003677">
    <property type="term" value="F:DNA binding"/>
    <property type="evidence" value="ECO:0007669"/>
    <property type="project" value="InterPro"/>
</dbReference>
<accession>A0A919MF79</accession>
<dbReference type="InterPro" id="IPR001387">
    <property type="entry name" value="Cro/C1-type_HTH"/>
</dbReference>
<dbReference type="Pfam" id="PF01381">
    <property type="entry name" value="HTH_3"/>
    <property type="match status" value="1"/>
</dbReference>
<evidence type="ECO:0000259" key="1">
    <source>
        <dbReference type="PROSITE" id="PS50943"/>
    </source>
</evidence>
<dbReference type="AlphaFoldDB" id="A0A919MF79"/>
<dbReference type="RefSeq" id="WP_203764791.1">
    <property type="nucleotide sequence ID" value="NZ_BAAAYJ010000089.1"/>
</dbReference>
<dbReference type="PROSITE" id="PS50943">
    <property type="entry name" value="HTH_CROC1"/>
    <property type="match status" value="1"/>
</dbReference>
<dbReference type="Proteomes" id="UP000647172">
    <property type="component" value="Unassembled WGS sequence"/>
</dbReference>
<evidence type="ECO:0000313" key="2">
    <source>
        <dbReference type="EMBL" id="GIE47239.1"/>
    </source>
</evidence>
<dbReference type="InterPro" id="IPR011990">
    <property type="entry name" value="TPR-like_helical_dom_sf"/>
</dbReference>
<protein>
    <submittedName>
        <fullName evidence="2">Transcriptional regulator</fullName>
    </submittedName>
</protein>
<sequence length="446" mass="46615">MSGDRTGPEPGAAEAVGRRIQQLRTARGLTQRELAAPRYTGAYVSSVEAGRRMPSTDALAHFAERLGTSRQELLTGRAPAHDLRIDLELALAEAAAGPDPAAAEAAYRRLSAETGRAGDTLHAAQCHLGLGRLALERGEPERAVREFDEAARLSAGAPAHLRVGPVIGHAECRRHQGDPRYGAYLLRQALTELTEAGLPDPDALLGLHAHLALCHHDLDDDAEAADAAAAALALAGPRDAATVADLHLKVCRTLLARGDTRAAEVALLQARQARRQAALAVPLAGCRVIRGRARRTSGDLAAALRDLADAHASFVAAGRAGLVIDSAVELAEVYRALGRRAEARQLLADLAPGGPAGARVPAADRVLAALATDDGDLPAAERHLRDAADGYRRTGPRRHLAAVVLSLADNLEAQGRAAEAVALLQQGLADVERLSGEPSRPAVAAD</sequence>
<dbReference type="CDD" id="cd00093">
    <property type="entry name" value="HTH_XRE"/>
    <property type="match status" value="1"/>
</dbReference>
<reference evidence="2" key="1">
    <citation type="submission" date="2021-01" db="EMBL/GenBank/DDBJ databases">
        <title>Whole genome shotgun sequence of Actinoplanes nipponensis NBRC 14063.</title>
        <authorList>
            <person name="Komaki H."/>
            <person name="Tamura T."/>
        </authorList>
    </citation>
    <scope>NUCLEOTIDE SEQUENCE</scope>
    <source>
        <strain evidence="2">NBRC 14063</strain>
    </source>
</reference>